<reference evidence="1 2" key="1">
    <citation type="submission" date="2018-03" db="EMBL/GenBank/DDBJ databases">
        <title>Genomic Encyclopedia of Archaeal and Bacterial Type Strains, Phase II (KMG-II): from individual species to whole genera.</title>
        <authorList>
            <person name="Goeker M."/>
        </authorList>
    </citation>
    <scope>NUCLEOTIDE SEQUENCE [LARGE SCALE GENOMIC DNA]</scope>
    <source>
        <strain evidence="1 2">DSM 44720</strain>
    </source>
</reference>
<evidence type="ECO:0000313" key="2">
    <source>
        <dbReference type="Proteomes" id="UP000239494"/>
    </source>
</evidence>
<sequence>MSTTAPDVTAYSFTRRAWVAAPPERVYELVGDVSLIGTWSPSADAAVYDEGDGPRVGAWFTGRNHRGDREWSSRSRVVAAEPGSDFAFVVDDLVRWHWTFLPHGTGTEVRQSWTLLRPDPVLGTTDDDLAALRDHMADSVETTLVALAAWVASGQPVG</sequence>
<accession>A0A2T0SMX7</accession>
<dbReference type="OrthoDB" id="3779334at2"/>
<dbReference type="InterPro" id="IPR023393">
    <property type="entry name" value="START-like_dom_sf"/>
</dbReference>
<protein>
    <submittedName>
        <fullName evidence="1">Polyketide cyclase/dehydrase/lipid transport protein</fullName>
    </submittedName>
</protein>
<gene>
    <name evidence="1" type="ORF">CLV43_11521</name>
</gene>
<dbReference type="InterPro" id="IPR019587">
    <property type="entry name" value="Polyketide_cyclase/dehydratase"/>
</dbReference>
<dbReference type="RefSeq" id="WP_106194092.1">
    <property type="nucleotide sequence ID" value="NZ_PVTF01000015.1"/>
</dbReference>
<dbReference type="Proteomes" id="UP000239494">
    <property type="component" value="Unassembled WGS sequence"/>
</dbReference>
<evidence type="ECO:0000313" key="1">
    <source>
        <dbReference type="EMBL" id="PRY34745.1"/>
    </source>
</evidence>
<organism evidence="1 2">
    <name type="scientific">Umezawaea tangerina</name>
    <dbReference type="NCBI Taxonomy" id="84725"/>
    <lineage>
        <taxon>Bacteria</taxon>
        <taxon>Bacillati</taxon>
        <taxon>Actinomycetota</taxon>
        <taxon>Actinomycetes</taxon>
        <taxon>Pseudonocardiales</taxon>
        <taxon>Pseudonocardiaceae</taxon>
        <taxon>Umezawaea</taxon>
    </lineage>
</organism>
<proteinExistence type="predicted"/>
<keyword evidence="2" id="KW-1185">Reference proteome</keyword>
<dbReference type="SUPFAM" id="SSF55961">
    <property type="entry name" value="Bet v1-like"/>
    <property type="match status" value="1"/>
</dbReference>
<dbReference type="CDD" id="cd07812">
    <property type="entry name" value="SRPBCC"/>
    <property type="match status" value="1"/>
</dbReference>
<name>A0A2T0SMX7_9PSEU</name>
<dbReference type="Gene3D" id="3.30.530.20">
    <property type="match status" value="1"/>
</dbReference>
<dbReference type="EMBL" id="PVTF01000015">
    <property type="protein sequence ID" value="PRY34745.1"/>
    <property type="molecule type" value="Genomic_DNA"/>
</dbReference>
<dbReference type="AlphaFoldDB" id="A0A2T0SMX7"/>
<dbReference type="Pfam" id="PF10604">
    <property type="entry name" value="Polyketide_cyc2"/>
    <property type="match status" value="1"/>
</dbReference>
<comment type="caution">
    <text evidence="1">The sequence shown here is derived from an EMBL/GenBank/DDBJ whole genome shotgun (WGS) entry which is preliminary data.</text>
</comment>